<dbReference type="InterPro" id="IPR018223">
    <property type="entry name" value="Arginosuc_synth_CS"/>
</dbReference>
<evidence type="ECO:0000256" key="1">
    <source>
        <dbReference type="ARBA" id="ARBA00004967"/>
    </source>
</evidence>
<comment type="catalytic activity">
    <reaction evidence="13">
        <text>L-citrulline + L-aspartate + ATP = 2-(N(omega)-L-arginino)succinate + AMP + diphosphate + H(+)</text>
        <dbReference type="Rhea" id="RHEA:10932"/>
        <dbReference type="ChEBI" id="CHEBI:15378"/>
        <dbReference type="ChEBI" id="CHEBI:29991"/>
        <dbReference type="ChEBI" id="CHEBI:30616"/>
        <dbReference type="ChEBI" id="CHEBI:33019"/>
        <dbReference type="ChEBI" id="CHEBI:57472"/>
        <dbReference type="ChEBI" id="CHEBI:57743"/>
        <dbReference type="ChEBI" id="CHEBI:456215"/>
        <dbReference type="EC" id="6.3.4.5"/>
    </reaction>
</comment>
<protein>
    <recommendedName>
        <fullName evidence="5">Argininosuccinate synthase</fullName>
        <ecNumber evidence="4">6.3.4.5</ecNumber>
    </recommendedName>
    <alternativeName>
        <fullName evidence="12">Citrulline--aspartate ligase</fullName>
    </alternativeName>
</protein>
<gene>
    <name evidence="16" type="primary">CG1315</name>
    <name evidence="16" type="ORF">g.18310</name>
</gene>
<dbReference type="GO" id="GO:0000053">
    <property type="term" value="P:argininosuccinate metabolic process"/>
    <property type="evidence" value="ECO:0007669"/>
    <property type="project" value="TreeGrafter"/>
</dbReference>
<dbReference type="HAMAP" id="MF_00005">
    <property type="entry name" value="Arg_succ_synth_type1"/>
    <property type="match status" value="1"/>
</dbReference>
<evidence type="ECO:0000256" key="4">
    <source>
        <dbReference type="ARBA" id="ARBA00012286"/>
    </source>
</evidence>
<evidence type="ECO:0000256" key="13">
    <source>
        <dbReference type="ARBA" id="ARBA00049077"/>
    </source>
</evidence>
<keyword evidence="9" id="KW-0028">Amino-acid biosynthesis</keyword>
<keyword evidence="8" id="KW-0436">Ligase</keyword>
<dbReference type="InterPro" id="IPR024074">
    <property type="entry name" value="AS_cat/multimer_dom_body"/>
</dbReference>
<evidence type="ECO:0000256" key="2">
    <source>
        <dbReference type="ARBA" id="ARBA00005154"/>
    </source>
</evidence>
<dbReference type="GO" id="GO:0000050">
    <property type="term" value="P:urea cycle"/>
    <property type="evidence" value="ECO:0007669"/>
    <property type="project" value="UniProtKB-UniPathway"/>
</dbReference>
<dbReference type="SUPFAM" id="SSF69864">
    <property type="entry name" value="Argininosuccinate synthetase, C-terminal domain"/>
    <property type="match status" value="1"/>
</dbReference>
<feature type="domain" description="Arginosuccinate synthase-like N-terminal" evidence="14">
    <location>
        <begin position="19"/>
        <end position="183"/>
    </location>
</feature>
<keyword evidence="7" id="KW-0055">Arginine biosynthesis</keyword>
<evidence type="ECO:0000256" key="5">
    <source>
        <dbReference type="ARBA" id="ARBA00014810"/>
    </source>
</evidence>
<dbReference type="AlphaFoldDB" id="A0A0A1X0R6"/>
<dbReference type="InterPro" id="IPR001518">
    <property type="entry name" value="Arginosuc_synth"/>
</dbReference>
<dbReference type="PROSITE" id="PS00565">
    <property type="entry name" value="ARGININOSUCCIN_SYN_2"/>
    <property type="match status" value="1"/>
</dbReference>
<comment type="pathway">
    <text evidence="2">Nitrogen metabolism; urea cycle; (N(omega)-L-arginino)succinate from L-aspartate and L-citrulline: step 1/1.</text>
</comment>
<keyword evidence="11" id="KW-0067">ATP-binding</keyword>
<dbReference type="Gene3D" id="3.40.50.620">
    <property type="entry name" value="HUPs"/>
    <property type="match status" value="1"/>
</dbReference>
<name>A0A0A1X0R6_ZEUCU</name>
<dbReference type="SUPFAM" id="SSF52402">
    <property type="entry name" value="Adenine nucleotide alpha hydrolases-like"/>
    <property type="match status" value="1"/>
</dbReference>
<evidence type="ECO:0000256" key="8">
    <source>
        <dbReference type="ARBA" id="ARBA00022598"/>
    </source>
</evidence>
<dbReference type="UniPathway" id="UPA00068">
    <property type="reaction ID" value="UER00113"/>
</dbReference>
<dbReference type="GO" id="GO:0005737">
    <property type="term" value="C:cytoplasm"/>
    <property type="evidence" value="ECO:0007669"/>
    <property type="project" value="TreeGrafter"/>
</dbReference>
<dbReference type="PANTHER" id="PTHR11587">
    <property type="entry name" value="ARGININOSUCCINATE SYNTHASE"/>
    <property type="match status" value="1"/>
</dbReference>
<dbReference type="PROSITE" id="PS00564">
    <property type="entry name" value="ARGININOSUCCIN_SYN_1"/>
    <property type="match status" value="1"/>
</dbReference>
<evidence type="ECO:0000313" key="16">
    <source>
        <dbReference type="EMBL" id="JAD04228.1"/>
    </source>
</evidence>
<dbReference type="UniPathway" id="UPA00158">
    <property type="reaction ID" value="UER00272"/>
</dbReference>
<dbReference type="InterPro" id="IPR023434">
    <property type="entry name" value="Arginosuc_synth_type_1_subfam"/>
</dbReference>
<evidence type="ECO:0000256" key="11">
    <source>
        <dbReference type="ARBA" id="ARBA00022840"/>
    </source>
</evidence>
<organism evidence="16">
    <name type="scientific">Zeugodacus cucurbitae</name>
    <name type="common">Melon fruit fly</name>
    <name type="synonym">Bactrocera cucurbitae</name>
    <dbReference type="NCBI Taxonomy" id="28588"/>
    <lineage>
        <taxon>Eukaryota</taxon>
        <taxon>Metazoa</taxon>
        <taxon>Ecdysozoa</taxon>
        <taxon>Arthropoda</taxon>
        <taxon>Hexapoda</taxon>
        <taxon>Insecta</taxon>
        <taxon>Pterygota</taxon>
        <taxon>Neoptera</taxon>
        <taxon>Endopterygota</taxon>
        <taxon>Diptera</taxon>
        <taxon>Brachycera</taxon>
        <taxon>Muscomorpha</taxon>
        <taxon>Tephritoidea</taxon>
        <taxon>Tephritidae</taxon>
        <taxon>Zeugodacus</taxon>
        <taxon>Zeugodacus</taxon>
    </lineage>
</organism>
<evidence type="ECO:0000256" key="6">
    <source>
        <dbReference type="ARBA" id="ARBA00022436"/>
    </source>
</evidence>
<dbReference type="GO" id="GO:0006526">
    <property type="term" value="P:L-arginine biosynthetic process"/>
    <property type="evidence" value="ECO:0007669"/>
    <property type="project" value="UniProtKB-UniPathway"/>
</dbReference>
<keyword evidence="6" id="KW-0835">Urea cycle</keyword>
<reference evidence="16" key="1">
    <citation type="submission" date="2014-11" db="EMBL/GenBank/DDBJ databases">
        <authorList>
            <person name="Geib S."/>
        </authorList>
    </citation>
    <scope>NUCLEOTIDE SEQUENCE</scope>
</reference>
<dbReference type="Gene3D" id="3.90.1260.10">
    <property type="entry name" value="Argininosuccinate synthetase, chain A, domain 2"/>
    <property type="match status" value="1"/>
</dbReference>
<evidence type="ECO:0000256" key="10">
    <source>
        <dbReference type="ARBA" id="ARBA00022741"/>
    </source>
</evidence>
<evidence type="ECO:0000259" key="14">
    <source>
        <dbReference type="Pfam" id="PF00764"/>
    </source>
</evidence>
<comment type="subunit">
    <text evidence="3">Homotetramer.</text>
</comment>
<reference evidence="16" key="2">
    <citation type="journal article" date="2015" name="Gigascience">
        <title>Reconstructing a comprehensive transcriptome assembly of a white-pupal translocated strain of the pest fruit fly Bactrocera cucurbitae.</title>
        <authorList>
            <person name="Sim S.B."/>
            <person name="Calla B."/>
            <person name="Hall B."/>
            <person name="DeRego T."/>
            <person name="Geib S.M."/>
        </authorList>
    </citation>
    <scope>NUCLEOTIDE SEQUENCE</scope>
</reference>
<dbReference type="InterPro" id="IPR014729">
    <property type="entry name" value="Rossmann-like_a/b/a_fold"/>
</dbReference>
<dbReference type="FunFam" id="3.40.50.620:FF:000019">
    <property type="entry name" value="Argininosuccinate synthase"/>
    <property type="match status" value="1"/>
</dbReference>
<dbReference type="FunFam" id="3.90.1260.10:FF:000003">
    <property type="entry name" value="Argininosuccinate synthase"/>
    <property type="match status" value="1"/>
</dbReference>
<evidence type="ECO:0000259" key="15">
    <source>
        <dbReference type="Pfam" id="PF20979"/>
    </source>
</evidence>
<proteinExistence type="inferred from homology"/>
<sequence length="429" mass="47888">MVSVKNLVLTQHSSAMVEKVILAYSGGLDTSCILKWLLDKGYEVICLMADVGQKEDFAAARQKALNIGATEVIVTDVKEKFVEHYVWPALQMGLIYEERYLLGTSLARPCISVAIVEAAKKYDAKYIAHGATGKGNDQVRFELNAYALLPHIKIIAPWRDEEFCQRFQGRLDLIEYAKKHGIPVSAKPAAPWSTDANILHISYESGVLEDPFNVAPESLYEMTVDPITKAPKTPKRVSVHFSNGLPTTVIDQSTGKQYTKPFEILQFLNEVGGAYGIGRIDIVENRFVGLKSRGVYETPGGNILFTAHQDLEVFCLDREVLRTKQVLRNRMADYVYNGFWFSPEAQYARRCLEISQEHVSGEVIVELAPGYARAIARKSAKESGGLYNEELVSMDVHGGYVANDASGFIAINSVRIREHVRAFGDYEQH</sequence>
<evidence type="ECO:0000256" key="3">
    <source>
        <dbReference type="ARBA" id="ARBA00011881"/>
    </source>
</evidence>
<dbReference type="NCBIfam" id="TIGR00032">
    <property type="entry name" value="argG"/>
    <property type="match status" value="1"/>
</dbReference>
<feature type="domain" description="Arginosuccinate synthase C-terminal" evidence="15">
    <location>
        <begin position="192"/>
        <end position="417"/>
    </location>
</feature>
<dbReference type="Pfam" id="PF20979">
    <property type="entry name" value="Arginosuc_syn_C"/>
    <property type="match status" value="1"/>
</dbReference>
<dbReference type="InterPro" id="IPR048267">
    <property type="entry name" value="Arginosuc_syn_N"/>
</dbReference>
<dbReference type="PANTHER" id="PTHR11587:SF2">
    <property type="entry name" value="ARGININOSUCCINATE SYNTHASE"/>
    <property type="match status" value="1"/>
</dbReference>
<dbReference type="NCBIfam" id="NF001770">
    <property type="entry name" value="PRK00509.1"/>
    <property type="match status" value="1"/>
</dbReference>
<evidence type="ECO:0000256" key="7">
    <source>
        <dbReference type="ARBA" id="ARBA00022571"/>
    </source>
</evidence>
<dbReference type="GO" id="GO:0005524">
    <property type="term" value="F:ATP binding"/>
    <property type="evidence" value="ECO:0007669"/>
    <property type="project" value="UniProtKB-KW"/>
</dbReference>
<evidence type="ECO:0000256" key="9">
    <source>
        <dbReference type="ARBA" id="ARBA00022605"/>
    </source>
</evidence>
<dbReference type="CDD" id="cd01999">
    <property type="entry name" value="ASS"/>
    <property type="match status" value="1"/>
</dbReference>
<dbReference type="EC" id="6.3.4.5" evidence="4"/>
<dbReference type="InterPro" id="IPR048268">
    <property type="entry name" value="Arginosuc_syn_C"/>
</dbReference>
<comment type="pathway">
    <text evidence="1">Amino-acid biosynthesis; L-arginine biosynthesis; L-arginine from L-ornithine and carbamoyl phosphate: step 2/3.</text>
</comment>
<accession>A0A0A1X0R6</accession>
<keyword evidence="10" id="KW-0547">Nucleotide-binding</keyword>
<dbReference type="Pfam" id="PF00764">
    <property type="entry name" value="Arginosuc_synth"/>
    <property type="match status" value="1"/>
</dbReference>
<evidence type="ECO:0000256" key="12">
    <source>
        <dbReference type="ARBA" id="ARBA00029916"/>
    </source>
</evidence>
<dbReference type="EMBL" id="GBXI01010064">
    <property type="protein sequence ID" value="JAD04228.1"/>
    <property type="molecule type" value="Transcribed_RNA"/>
</dbReference>
<dbReference type="GO" id="GO:0004055">
    <property type="term" value="F:argininosuccinate synthase activity"/>
    <property type="evidence" value="ECO:0007669"/>
    <property type="project" value="UniProtKB-EC"/>
</dbReference>